<keyword evidence="3" id="KW-1133">Transmembrane helix</keyword>
<comment type="subcellular location">
    <subcellularLocation>
        <location evidence="1">Cell surface</location>
    </subcellularLocation>
</comment>
<evidence type="ECO:0000256" key="2">
    <source>
        <dbReference type="ARBA" id="ARBA00023287"/>
    </source>
</evidence>
<dbReference type="PROSITE" id="PS00409">
    <property type="entry name" value="PROKAR_NTER_METHYL"/>
    <property type="match status" value="1"/>
</dbReference>
<dbReference type="Gene3D" id="3.30.700.10">
    <property type="entry name" value="Glycoprotein, Type 4 Pilin"/>
    <property type="match status" value="1"/>
</dbReference>
<gene>
    <name evidence="4" type="ORF">H839_13704</name>
</gene>
<accession>A0ABC9VDE2</accession>
<keyword evidence="2" id="KW-0178">Competence</keyword>
<sequence length="160" mass="17230">MLKRLLKNERGLTLIELLAVIVILGIIAAIAIPAIGAIIDNSKKDAHIANAKQMANAARLAISANEIDENNVDANGVITLTMQDLYNKGFLEKIPKSPGDKGAYNQTESKVVVSKDTTNGQRTYDVKLVGTTGGHVYIDTTTADTKDVDNLQRNDVNLGR</sequence>
<evidence type="ECO:0000256" key="1">
    <source>
        <dbReference type="ARBA" id="ARBA00004241"/>
    </source>
</evidence>
<keyword evidence="3" id="KW-0472">Membrane</keyword>
<evidence type="ECO:0000256" key="3">
    <source>
        <dbReference type="SAM" id="Phobius"/>
    </source>
</evidence>
<reference evidence="4 5" key="1">
    <citation type="journal article" date="2014" name="Appl. Microbiol. Biotechnol.">
        <title>Transformable facultative thermophile Geobacillus stearothermophilus NUB3621 as a host strain for metabolic engineering.</title>
        <authorList>
            <person name="Blanchard K."/>
            <person name="Robic S."/>
            <person name="Matsumura I."/>
        </authorList>
    </citation>
    <scope>NUCLEOTIDE SEQUENCE [LARGE SCALE GENOMIC DNA]</scope>
    <source>
        <strain evidence="4 5">NUB3621</strain>
    </source>
</reference>
<dbReference type="AlphaFoldDB" id="A0ABC9VDE2"/>
<evidence type="ECO:0000313" key="5">
    <source>
        <dbReference type="Proteomes" id="UP000023566"/>
    </source>
</evidence>
<proteinExistence type="predicted"/>
<dbReference type="EMBL" id="AOTZ01000006">
    <property type="protein sequence ID" value="EZP76336.1"/>
    <property type="molecule type" value="Genomic_DNA"/>
</dbReference>
<dbReference type="RefSeq" id="WP_043905642.1">
    <property type="nucleotide sequence ID" value="NZ_CM002692.1"/>
</dbReference>
<name>A0ABC9VDE2_9BACL</name>
<dbReference type="Pfam" id="PF07963">
    <property type="entry name" value="N_methyl"/>
    <property type="match status" value="1"/>
</dbReference>
<dbReference type="SUPFAM" id="SSF54523">
    <property type="entry name" value="Pili subunits"/>
    <property type="match status" value="1"/>
</dbReference>
<dbReference type="NCBIfam" id="TIGR02532">
    <property type="entry name" value="IV_pilin_GFxxxE"/>
    <property type="match status" value="1"/>
</dbReference>
<dbReference type="GO" id="GO:0030420">
    <property type="term" value="P:establishment of competence for transformation"/>
    <property type="evidence" value="ECO:0007669"/>
    <property type="project" value="UniProtKB-KW"/>
</dbReference>
<dbReference type="InterPro" id="IPR012902">
    <property type="entry name" value="N_methyl_site"/>
</dbReference>
<dbReference type="GO" id="GO:0009986">
    <property type="term" value="C:cell surface"/>
    <property type="evidence" value="ECO:0007669"/>
    <property type="project" value="UniProtKB-SubCell"/>
</dbReference>
<protein>
    <submittedName>
        <fullName evidence="4">Uncharacterized protein</fullName>
    </submittedName>
</protein>
<keyword evidence="5" id="KW-1185">Reference proteome</keyword>
<comment type="caution">
    <text evidence="4">The sequence shown here is derived from an EMBL/GenBank/DDBJ whole genome shotgun (WGS) entry which is preliminary data.</text>
</comment>
<evidence type="ECO:0000313" key="4">
    <source>
        <dbReference type="EMBL" id="EZP76336.1"/>
    </source>
</evidence>
<dbReference type="PANTHER" id="PTHR30093">
    <property type="entry name" value="GENERAL SECRETION PATHWAY PROTEIN G"/>
    <property type="match status" value="1"/>
</dbReference>
<dbReference type="InterPro" id="IPR045584">
    <property type="entry name" value="Pilin-like"/>
</dbReference>
<keyword evidence="3" id="KW-0812">Transmembrane</keyword>
<feature type="transmembrane region" description="Helical" evidence="3">
    <location>
        <begin position="12"/>
        <end position="39"/>
    </location>
</feature>
<dbReference type="Proteomes" id="UP000023566">
    <property type="component" value="Chromosome"/>
</dbReference>
<organism evidence="4 5">
    <name type="scientific">Parageobacillus genomosp. 1</name>
    <dbReference type="NCBI Taxonomy" id="1295642"/>
    <lineage>
        <taxon>Bacteria</taxon>
        <taxon>Bacillati</taxon>
        <taxon>Bacillota</taxon>
        <taxon>Bacilli</taxon>
        <taxon>Bacillales</taxon>
        <taxon>Anoxybacillaceae</taxon>
        <taxon>Parageobacillus</taxon>
    </lineage>
</organism>